<dbReference type="PANTHER" id="PTHR46128:SF329">
    <property type="entry name" value="MITOCHONDRIAL GROUP I INTRON SPLICING FACTOR DMR1"/>
    <property type="match status" value="1"/>
</dbReference>
<dbReference type="Pfam" id="PF01535">
    <property type="entry name" value="PPR"/>
    <property type="match status" value="2"/>
</dbReference>
<organism evidence="4 5">
    <name type="scientific">Cuscuta epithymum</name>
    <dbReference type="NCBI Taxonomy" id="186058"/>
    <lineage>
        <taxon>Eukaryota</taxon>
        <taxon>Viridiplantae</taxon>
        <taxon>Streptophyta</taxon>
        <taxon>Embryophyta</taxon>
        <taxon>Tracheophyta</taxon>
        <taxon>Spermatophyta</taxon>
        <taxon>Magnoliopsida</taxon>
        <taxon>eudicotyledons</taxon>
        <taxon>Gunneridae</taxon>
        <taxon>Pentapetalae</taxon>
        <taxon>asterids</taxon>
        <taxon>lamiids</taxon>
        <taxon>Solanales</taxon>
        <taxon>Convolvulaceae</taxon>
        <taxon>Cuscuteae</taxon>
        <taxon>Cuscuta</taxon>
        <taxon>Cuscuta subgen. Cuscuta</taxon>
    </lineage>
</organism>
<feature type="repeat" description="PPR" evidence="3">
    <location>
        <begin position="590"/>
        <end position="624"/>
    </location>
</feature>
<feature type="repeat" description="PPR" evidence="3">
    <location>
        <begin position="555"/>
        <end position="589"/>
    </location>
</feature>
<comment type="similarity">
    <text evidence="1">Belongs to the PPR family. P subfamily.</text>
</comment>
<dbReference type="EMBL" id="CAMAPF010000145">
    <property type="protein sequence ID" value="CAH9108003.1"/>
    <property type="molecule type" value="Genomic_DNA"/>
</dbReference>
<dbReference type="AlphaFoldDB" id="A0AAV0DUR1"/>
<gene>
    <name evidence="4" type="ORF">CEPIT_LOCUS18207</name>
</gene>
<protein>
    <recommendedName>
        <fullName evidence="6">Pentatricopeptide repeat-containing protein</fullName>
    </recommendedName>
</protein>
<evidence type="ECO:0000256" key="1">
    <source>
        <dbReference type="ARBA" id="ARBA00007626"/>
    </source>
</evidence>
<evidence type="ECO:0000256" key="3">
    <source>
        <dbReference type="PROSITE-ProRule" id="PRU00708"/>
    </source>
</evidence>
<feature type="repeat" description="PPR" evidence="3">
    <location>
        <begin position="520"/>
        <end position="554"/>
    </location>
</feature>
<sequence length="660" mass="75387">MVVRLFDRRRLHSTLENYQHCRSFASKYSGRVVAEADNGRSFAIEVDSPTFQMDARGYVLPRRDIICKVSQILQAPSSPSSDRFLDLSEYLDTLSLALTPSEASEVFKSLKSPALALKFFQFCPAKIPSFRHDAFTYNRIILIMSKSSLPTRLDHIREIVSEMERSRTRGNISTVNLLVGVVGSCEGEDGSQLNRWLDLVNKWELRFTCYTYKCLLQAYLRLSDSNKAFGVYREIRTHGYKLDIFSYNKLIDALAKDEKVEQANMVYKDMQKRHCKPDVYTYTILIRMNGKTGKPNESLVLFQEMLSNGCSPNLIAYNTMIQSLSKSRMVEKTLFLFSKMIENNCRPNELTYSFILHALAAEGQLHRLNEVVEVSKRFMNKSTYAYLVRTLNKLGHSSEAHRLFCSMWNFHDKGDRDAYLSMLESLCTSGKFIEAIDLLSKMHEKGIGTDTFMYNVIFSALGKLKQIPHIHDLYEKMKQSGVPPDLFTYNILISSFGRAGRVAEAVEIFEELESSNWKPDIVSYNSLINCLGKNGDVDEAHMRFIEMQEKGMNPDVVTYSTLIECFGKTEKVEMACQMFDAMLGEGCFPNIITYNILLDCLERCGRTVEAIDLFAKLKEQGLVPDSITYSILDRLRSGGKQTGRVRRQNPVTGWVVSPLR</sequence>
<dbReference type="InterPro" id="IPR050872">
    <property type="entry name" value="PPR_P_subfamily"/>
</dbReference>
<keyword evidence="5" id="KW-1185">Reference proteome</keyword>
<dbReference type="Proteomes" id="UP001152523">
    <property type="component" value="Unassembled WGS sequence"/>
</dbReference>
<feature type="repeat" description="PPR" evidence="3">
    <location>
        <begin position="450"/>
        <end position="484"/>
    </location>
</feature>
<dbReference type="PANTHER" id="PTHR46128">
    <property type="entry name" value="MITOCHONDRIAL GROUP I INTRON SPLICING FACTOR CCM1"/>
    <property type="match status" value="1"/>
</dbReference>
<dbReference type="SUPFAM" id="SSF81901">
    <property type="entry name" value="HCP-like"/>
    <property type="match status" value="1"/>
</dbReference>
<proteinExistence type="inferred from homology"/>
<reference evidence="4" key="1">
    <citation type="submission" date="2022-07" db="EMBL/GenBank/DDBJ databases">
        <authorList>
            <person name="Macas J."/>
            <person name="Novak P."/>
            <person name="Neumann P."/>
        </authorList>
    </citation>
    <scope>NUCLEOTIDE SEQUENCE</scope>
</reference>
<keyword evidence="2" id="KW-0677">Repeat</keyword>
<dbReference type="InterPro" id="IPR011990">
    <property type="entry name" value="TPR-like_helical_dom_sf"/>
</dbReference>
<feature type="repeat" description="PPR" evidence="3">
    <location>
        <begin position="415"/>
        <end position="449"/>
    </location>
</feature>
<feature type="repeat" description="PPR" evidence="3">
    <location>
        <begin position="485"/>
        <end position="519"/>
    </location>
</feature>
<evidence type="ECO:0008006" key="6">
    <source>
        <dbReference type="Google" id="ProtNLM"/>
    </source>
</evidence>
<dbReference type="InterPro" id="IPR002885">
    <property type="entry name" value="PPR_rpt"/>
</dbReference>
<dbReference type="Gene3D" id="1.25.40.10">
    <property type="entry name" value="Tetratricopeptide repeat domain"/>
    <property type="match status" value="4"/>
</dbReference>
<evidence type="ECO:0000256" key="2">
    <source>
        <dbReference type="ARBA" id="ARBA00022737"/>
    </source>
</evidence>
<feature type="repeat" description="PPR" evidence="3">
    <location>
        <begin position="243"/>
        <end position="277"/>
    </location>
</feature>
<feature type="repeat" description="PPR" evidence="3">
    <location>
        <begin position="313"/>
        <end position="347"/>
    </location>
</feature>
<comment type="caution">
    <text evidence="4">The sequence shown here is derived from an EMBL/GenBank/DDBJ whole genome shotgun (WGS) entry which is preliminary data.</text>
</comment>
<dbReference type="NCBIfam" id="TIGR00756">
    <property type="entry name" value="PPR"/>
    <property type="match status" value="10"/>
</dbReference>
<evidence type="ECO:0000313" key="4">
    <source>
        <dbReference type="EMBL" id="CAH9108003.1"/>
    </source>
</evidence>
<name>A0AAV0DUR1_9ASTE</name>
<feature type="repeat" description="PPR" evidence="3">
    <location>
        <begin position="278"/>
        <end position="312"/>
    </location>
</feature>
<accession>A0AAV0DUR1</accession>
<feature type="repeat" description="PPR" evidence="3">
    <location>
        <begin position="208"/>
        <end position="242"/>
    </location>
</feature>
<evidence type="ECO:0000313" key="5">
    <source>
        <dbReference type="Proteomes" id="UP001152523"/>
    </source>
</evidence>
<dbReference type="PROSITE" id="PS51375">
    <property type="entry name" value="PPR"/>
    <property type="match status" value="10"/>
</dbReference>
<dbReference type="Pfam" id="PF13041">
    <property type="entry name" value="PPR_2"/>
    <property type="match status" value="5"/>
</dbReference>